<comment type="caution">
    <text evidence="1">The sequence shown here is derived from an EMBL/GenBank/DDBJ whole genome shotgun (WGS) entry which is preliminary data.</text>
</comment>
<proteinExistence type="predicted"/>
<evidence type="ECO:0000313" key="2">
    <source>
        <dbReference type="Proteomes" id="UP001500493"/>
    </source>
</evidence>
<sequence>TVALQLCSVKLLFPDQHESVESAPVPCTPFLIVATQVVAQRSPRLQISLRSYQLGGQTSLLD</sequence>
<organism evidence="1 2">
    <name type="scientific">Leishmania shawi</name>
    <dbReference type="NCBI Taxonomy" id="5680"/>
    <lineage>
        <taxon>Eukaryota</taxon>
        <taxon>Discoba</taxon>
        <taxon>Euglenozoa</taxon>
        <taxon>Kinetoplastea</taxon>
        <taxon>Metakinetoplastina</taxon>
        <taxon>Trypanosomatida</taxon>
        <taxon>Trypanosomatidae</taxon>
        <taxon>Leishmaniinae</taxon>
        <taxon>Leishmania</taxon>
        <taxon>Leishmania guyanensis species complex</taxon>
    </lineage>
</organism>
<evidence type="ECO:0000313" key="1">
    <source>
        <dbReference type="EMBL" id="KAL0531741.1"/>
    </source>
</evidence>
<feature type="non-terminal residue" evidence="1">
    <location>
        <position position="1"/>
    </location>
</feature>
<name>A0AAW3CCW7_9TRYP</name>
<dbReference type="Proteomes" id="UP001500493">
    <property type="component" value="Unassembled WGS sequence"/>
</dbReference>
<reference evidence="1" key="1">
    <citation type="submission" date="2024-02" db="EMBL/GenBank/DDBJ databases">
        <title>FIRST GENOME SEQUENCES OF Leishmania (Viannia) shawi, Leishmania (Viannia) lindenbergi AND Leishmania (Viannia) utingensis.</title>
        <authorList>
            <person name="Resadore F."/>
            <person name="Custodio M.G.F."/>
            <person name="Boite M.C."/>
            <person name="Cupolillo E."/>
            <person name="Ferreira G.E.M."/>
        </authorList>
    </citation>
    <scope>NUCLEOTIDE SEQUENCE</scope>
    <source>
        <strain evidence="1">MHOM/BR/2013/18 LTA MLF</strain>
    </source>
</reference>
<gene>
    <name evidence="1" type="ORF">Q4I32_000233</name>
</gene>
<dbReference type="EMBL" id="JBAMZJ010000001">
    <property type="protein sequence ID" value="KAL0531741.1"/>
    <property type="molecule type" value="Genomic_DNA"/>
</dbReference>
<accession>A0AAW3CCW7</accession>
<dbReference type="AlphaFoldDB" id="A0AAW3CCW7"/>
<protein>
    <submittedName>
        <fullName evidence="1">Uncharacterized protein</fullName>
    </submittedName>
</protein>